<evidence type="ECO:0000256" key="2">
    <source>
        <dbReference type="ARBA" id="ARBA00022679"/>
    </source>
</evidence>
<evidence type="ECO:0000256" key="1">
    <source>
        <dbReference type="ARBA" id="ARBA00001210"/>
    </source>
</evidence>
<proteinExistence type="inferred from homology"/>
<dbReference type="Pfam" id="PF01874">
    <property type="entry name" value="CitG"/>
    <property type="match status" value="1"/>
</dbReference>
<name>A0AAW4DPG7_9LACO</name>
<comment type="similarity">
    <text evidence="5">Belongs to the CitG/MdcB family.</text>
</comment>
<keyword evidence="2 5" id="KW-0808">Transferase</keyword>
<dbReference type="InterPro" id="IPR002736">
    <property type="entry name" value="CitG"/>
</dbReference>
<dbReference type="GO" id="GO:0046917">
    <property type="term" value="F:triphosphoribosyl-dephospho-CoA synthase activity"/>
    <property type="evidence" value="ECO:0007669"/>
    <property type="project" value="UniProtKB-UniRule"/>
</dbReference>
<dbReference type="GO" id="GO:0051191">
    <property type="term" value="P:prosthetic group biosynthetic process"/>
    <property type="evidence" value="ECO:0007669"/>
    <property type="project" value="TreeGrafter"/>
</dbReference>
<dbReference type="NCBIfam" id="TIGR03125">
    <property type="entry name" value="citrate_citG"/>
    <property type="match status" value="1"/>
</dbReference>
<gene>
    <name evidence="5" type="primary">citG</name>
    <name evidence="6" type="ORF">HYQ56_1578</name>
</gene>
<dbReference type="RefSeq" id="WP_198566686.1">
    <property type="nucleotide sequence ID" value="NZ_JACCPP010000024.1"/>
</dbReference>
<dbReference type="GO" id="GO:0005524">
    <property type="term" value="F:ATP binding"/>
    <property type="evidence" value="ECO:0007669"/>
    <property type="project" value="UniProtKB-KW"/>
</dbReference>
<dbReference type="EMBL" id="JACCPP010000024">
    <property type="protein sequence ID" value="MBI1708590.1"/>
    <property type="molecule type" value="Genomic_DNA"/>
</dbReference>
<dbReference type="EC" id="2.4.2.52" evidence="5"/>
<evidence type="ECO:0000256" key="4">
    <source>
        <dbReference type="ARBA" id="ARBA00022840"/>
    </source>
</evidence>
<dbReference type="AlphaFoldDB" id="A0AAW4DPG7"/>
<dbReference type="InterPro" id="IPR017551">
    <property type="entry name" value="TriPribosyl-deP-CoA_syn_CitG"/>
</dbReference>
<comment type="catalytic activity">
    <reaction evidence="1 5">
        <text>3'-dephospho-CoA + ATP = 2'-(5''-triphospho-alpha-D-ribosyl)-3'-dephospho-CoA + adenine</text>
        <dbReference type="Rhea" id="RHEA:15117"/>
        <dbReference type="ChEBI" id="CHEBI:16708"/>
        <dbReference type="ChEBI" id="CHEBI:30616"/>
        <dbReference type="ChEBI" id="CHEBI:57328"/>
        <dbReference type="ChEBI" id="CHEBI:61378"/>
        <dbReference type="EC" id="2.4.2.52"/>
    </reaction>
</comment>
<dbReference type="Gene3D" id="1.10.4200.10">
    <property type="entry name" value="Triphosphoribosyl-dephospho-CoA protein"/>
    <property type="match status" value="1"/>
</dbReference>
<evidence type="ECO:0000256" key="5">
    <source>
        <dbReference type="HAMAP-Rule" id="MF_00397"/>
    </source>
</evidence>
<keyword evidence="3 5" id="KW-0547">Nucleotide-binding</keyword>
<dbReference type="HAMAP" id="MF_00397">
    <property type="entry name" value="CitG"/>
    <property type="match status" value="1"/>
</dbReference>
<evidence type="ECO:0000313" key="6">
    <source>
        <dbReference type="EMBL" id="MBI1708590.1"/>
    </source>
</evidence>
<organism evidence="6 7">
    <name type="scientific">Lactobacillus crispatus</name>
    <dbReference type="NCBI Taxonomy" id="47770"/>
    <lineage>
        <taxon>Bacteria</taxon>
        <taxon>Bacillati</taxon>
        <taxon>Bacillota</taxon>
        <taxon>Bacilli</taxon>
        <taxon>Lactobacillales</taxon>
        <taxon>Lactobacillaceae</taxon>
        <taxon>Lactobacillus</taxon>
    </lineage>
</organism>
<accession>A0AAW4DPG7</accession>
<reference evidence="6" key="1">
    <citation type="submission" date="2020-07" db="EMBL/GenBank/DDBJ databases">
        <title>Comparative genomics analyses of Lactobacillus crispatus isolated from different ecological niches.</title>
        <authorList>
            <person name="Mancino W."/>
            <person name="Mancabelli L."/>
            <person name="Lugli G.A."/>
            <person name="Milani C."/>
            <person name="Viappiani A."/>
            <person name="Anzalone R."/>
            <person name="Longhi G."/>
            <person name="Ventura M."/>
            <person name="Turroni F."/>
        </authorList>
    </citation>
    <scope>NUCLEOTIDE SEQUENCE</scope>
    <source>
        <strain evidence="6">LB65</strain>
    </source>
</reference>
<dbReference type="Proteomes" id="UP001194414">
    <property type="component" value="Unassembled WGS sequence"/>
</dbReference>
<evidence type="ECO:0000313" key="7">
    <source>
        <dbReference type="Proteomes" id="UP001194414"/>
    </source>
</evidence>
<keyword evidence="4 5" id="KW-0067">ATP-binding</keyword>
<protein>
    <recommendedName>
        <fullName evidence="5">Probable 2-(5''-triphosphoribosyl)-3'-dephosphocoenzyme-A synthase</fullName>
        <shortName evidence="5">2-(5''-triphosphoribosyl)-3'-dephospho-CoA synthase</shortName>
        <ecNumber evidence="5">2.4.2.52</ecNumber>
    </recommendedName>
</protein>
<comment type="caution">
    <text evidence="6">The sequence shown here is derived from an EMBL/GenBank/DDBJ whole genome shotgun (WGS) entry which is preliminary data.</text>
</comment>
<dbReference type="NCBIfam" id="NF002315">
    <property type="entry name" value="PRK01237.1"/>
    <property type="match status" value="1"/>
</dbReference>
<dbReference type="PANTHER" id="PTHR30201:SF2">
    <property type="entry name" value="2-(5''-TRIPHOSPHORIBOSYL)-3'-DEPHOSPHOCOENZYME-A SYNTHASE"/>
    <property type="match status" value="1"/>
</dbReference>
<sequence>MYGPQEIAQNAAKALLYEVVTNPKPGLVDPADRGPHPDMDVYLFINSSLSLGEYFRQAAKIGTNFTDTDLREMFKKLRQAGIQAEKTMFEATEKINTHKGAIFSLGLFVCASAYCQRHRDLDEFEVISKMTQGLVKHDLGQKSDTAGERQFLKYGKGGVRAEAEAGYPIVKNVALPFLAKSTGELNTCLLDTLMKIVSQIEDSNLIKRAGNIQVVEWSHEQAEKYLDLGGYGTAAGKEFMQELNRIFKEKNYSLGGSADILIITIFMALQRKII</sequence>
<evidence type="ECO:0000256" key="3">
    <source>
        <dbReference type="ARBA" id="ARBA00022741"/>
    </source>
</evidence>
<dbReference type="PANTHER" id="PTHR30201">
    <property type="entry name" value="TRIPHOSPHORIBOSYL-DEPHOSPHO-COA SYNTHASE"/>
    <property type="match status" value="1"/>
</dbReference>